<accession>K2KMN1</accession>
<feature type="domain" description="Regulator of ribonuclease activity B" evidence="2">
    <location>
        <begin position="12"/>
        <end position="112"/>
    </location>
</feature>
<evidence type="ECO:0000313" key="4">
    <source>
        <dbReference type="Proteomes" id="UP000014115"/>
    </source>
</evidence>
<dbReference type="PATRIC" id="fig|740709.3.peg.1539"/>
<dbReference type="SUPFAM" id="SSF89946">
    <property type="entry name" value="Hypothetical protein VC0424"/>
    <property type="match status" value="1"/>
</dbReference>
<dbReference type="Pfam" id="PF06877">
    <property type="entry name" value="RraB"/>
    <property type="match status" value="1"/>
</dbReference>
<dbReference type="EMBL" id="AMRG01000008">
    <property type="protein sequence ID" value="EKE83689.1"/>
    <property type="molecule type" value="Genomic_DNA"/>
</dbReference>
<dbReference type="InterPro" id="IPR036701">
    <property type="entry name" value="RraB-like_sf"/>
</dbReference>
<dbReference type="STRING" id="740709.A10D4_07570"/>
<keyword evidence="4" id="KW-1185">Reference proteome</keyword>
<comment type="caution">
    <text evidence="3">The sequence shown here is derived from an EMBL/GenBank/DDBJ whole genome shotgun (WGS) entry which is preliminary data.</text>
</comment>
<sequence>MSAFELGELLQQSHDTVKAMLADGIDTDMELAIEHHLASPDFSKLEKAAVELVKLGYHVDEADEFDLEDGSRWFCFAAITEATLNEQVLAQQTREVADIAEQCDVEYDGWGTDFGDDDDDEDE</sequence>
<proteinExistence type="predicted"/>
<reference evidence="3 4" key="1">
    <citation type="journal article" date="2012" name="J. Bacteriol.">
        <title>Genome Sequence of Idiomarina xiamenensis Type Strain 10-D-4.</title>
        <authorList>
            <person name="Lai Q."/>
            <person name="Wang L."/>
            <person name="Wang W."/>
            <person name="Shao Z."/>
        </authorList>
    </citation>
    <scope>NUCLEOTIDE SEQUENCE [LARGE SCALE GENOMIC DNA]</scope>
    <source>
        <strain evidence="3 4">10-D-4</strain>
    </source>
</reference>
<dbReference type="OrthoDB" id="7065464at2"/>
<gene>
    <name evidence="3" type="ORF">A10D4_07570</name>
</gene>
<dbReference type="InterPro" id="IPR009671">
    <property type="entry name" value="RraB_dom"/>
</dbReference>
<dbReference type="eggNOG" id="COG3076">
    <property type="taxonomic scope" value="Bacteria"/>
</dbReference>
<protein>
    <submittedName>
        <fullName evidence="3">RNase E inhibitor protein</fullName>
    </submittedName>
</protein>
<evidence type="ECO:0000256" key="1">
    <source>
        <dbReference type="ARBA" id="ARBA00022490"/>
    </source>
</evidence>
<dbReference type="AlphaFoldDB" id="K2KMN1"/>
<keyword evidence="1" id="KW-0963">Cytoplasm</keyword>
<dbReference type="NCBIfam" id="NF008393">
    <property type="entry name" value="PRK11191.1"/>
    <property type="match status" value="1"/>
</dbReference>
<dbReference type="InterPro" id="IPR016716">
    <property type="entry name" value="RraB"/>
</dbReference>
<evidence type="ECO:0000259" key="2">
    <source>
        <dbReference type="Pfam" id="PF06877"/>
    </source>
</evidence>
<dbReference type="Proteomes" id="UP000014115">
    <property type="component" value="Unassembled WGS sequence"/>
</dbReference>
<evidence type="ECO:0000313" key="3">
    <source>
        <dbReference type="EMBL" id="EKE83689.1"/>
    </source>
</evidence>
<dbReference type="Gene3D" id="3.30.70.970">
    <property type="entry name" value="RraB-like"/>
    <property type="match status" value="1"/>
</dbReference>
<dbReference type="RefSeq" id="WP_008488729.1">
    <property type="nucleotide sequence ID" value="NZ_AMRG01000008.1"/>
</dbReference>
<organism evidence="3 4">
    <name type="scientific">Idiomarina xiamenensis 10-D-4</name>
    <dbReference type="NCBI Taxonomy" id="740709"/>
    <lineage>
        <taxon>Bacteria</taxon>
        <taxon>Pseudomonadati</taxon>
        <taxon>Pseudomonadota</taxon>
        <taxon>Gammaproteobacteria</taxon>
        <taxon>Alteromonadales</taxon>
        <taxon>Idiomarinaceae</taxon>
        <taxon>Idiomarina</taxon>
    </lineage>
</organism>
<name>K2KMN1_9GAMM</name>
<dbReference type="PIRSF" id="PIRSF018193">
    <property type="entry name" value="UCP018193"/>
    <property type="match status" value="1"/>
</dbReference>